<dbReference type="PROSITE" id="PS51257">
    <property type="entry name" value="PROKAR_LIPOPROTEIN"/>
    <property type="match status" value="1"/>
</dbReference>
<reference evidence="2 3" key="1">
    <citation type="submission" date="2019-03" db="EMBL/GenBank/DDBJ databases">
        <title>Arthrobacter sp. nov., an bacterium isolated from biocrust in Mu Us Desert.</title>
        <authorList>
            <person name="Lixiong L."/>
        </authorList>
    </citation>
    <scope>NUCLEOTIDE SEQUENCE [LARGE SCALE GENOMIC DNA]</scope>
    <source>
        <strain evidence="2 3">SLN-3</strain>
    </source>
</reference>
<dbReference type="Pfam" id="PF05305">
    <property type="entry name" value="DUF732"/>
    <property type="match status" value="1"/>
</dbReference>
<evidence type="ECO:0000313" key="3">
    <source>
        <dbReference type="Proteomes" id="UP000295411"/>
    </source>
</evidence>
<dbReference type="Proteomes" id="UP000295411">
    <property type="component" value="Unassembled WGS sequence"/>
</dbReference>
<proteinExistence type="predicted"/>
<evidence type="ECO:0000259" key="1">
    <source>
        <dbReference type="Pfam" id="PF05305"/>
    </source>
</evidence>
<gene>
    <name evidence="2" type="ORF">E2F48_08535</name>
</gene>
<feature type="domain" description="DUF732" evidence="1">
    <location>
        <begin position="60"/>
        <end position="134"/>
    </location>
</feature>
<protein>
    <submittedName>
        <fullName evidence="2">DUF732 domain-containing protein</fullName>
    </submittedName>
</protein>
<comment type="caution">
    <text evidence="2">The sequence shown here is derived from an EMBL/GenBank/DDBJ whole genome shotgun (WGS) entry which is preliminary data.</text>
</comment>
<dbReference type="OrthoDB" id="9829954at2"/>
<sequence>MRVEYFLGGPLKHPAVVALGIAGILLAGCGADSRTDATADYLTPGVKVAVSALTDEELHEKAFLDYVRREHPDLQFMKGDQIITIAMSFCRMYDQGGAAQDANSLIRAGDASGSYTPEELKTISGAGVASFCPQHVNKFRQEMAMQQEPILR</sequence>
<dbReference type="InterPro" id="IPR007969">
    <property type="entry name" value="DUF732"/>
</dbReference>
<keyword evidence="3" id="KW-1185">Reference proteome</keyword>
<name>A0A4R5TW04_9MICC</name>
<evidence type="ECO:0000313" key="2">
    <source>
        <dbReference type="EMBL" id="TDK25315.1"/>
    </source>
</evidence>
<dbReference type="AlphaFoldDB" id="A0A4R5TW04"/>
<organism evidence="2 3">
    <name type="scientific">Arthrobacter crusticola</name>
    <dbReference type="NCBI Taxonomy" id="2547960"/>
    <lineage>
        <taxon>Bacteria</taxon>
        <taxon>Bacillati</taxon>
        <taxon>Actinomycetota</taxon>
        <taxon>Actinomycetes</taxon>
        <taxon>Micrococcales</taxon>
        <taxon>Micrococcaceae</taxon>
        <taxon>Arthrobacter</taxon>
    </lineage>
</organism>
<accession>A0A4R5TW04</accession>
<dbReference type="EMBL" id="SMTK01000003">
    <property type="protein sequence ID" value="TDK25315.1"/>
    <property type="molecule type" value="Genomic_DNA"/>
</dbReference>